<evidence type="ECO:0000313" key="1">
    <source>
        <dbReference type="EMBL" id="KAF4757378.1"/>
    </source>
</evidence>
<feature type="non-terminal residue" evidence="1">
    <location>
        <position position="1"/>
    </location>
</feature>
<protein>
    <submittedName>
        <fullName evidence="1">Uncharacterized protein</fullName>
    </submittedName>
</protein>
<gene>
    <name evidence="1" type="ORF">FOZ63_019984</name>
</gene>
<sequence>GSAQYGGRLDFDESKPVLRISALLGRCGTSAENVPYTITPIRGSSHEDLLKPDYSSTDFKARLAACRDRSINVDFFDRLHVKSNHGVLMSDIAINGANGSPWNCWLAE</sequence>
<accession>A0A7J6UK30</accession>
<dbReference type="AlphaFoldDB" id="A0A7J6UK30"/>
<dbReference type="Proteomes" id="UP000553632">
    <property type="component" value="Unassembled WGS sequence"/>
</dbReference>
<dbReference type="EMBL" id="JABANO010002716">
    <property type="protein sequence ID" value="KAF4757378.1"/>
    <property type="molecule type" value="Genomic_DNA"/>
</dbReference>
<evidence type="ECO:0000313" key="2">
    <source>
        <dbReference type="Proteomes" id="UP000553632"/>
    </source>
</evidence>
<reference evidence="1 2" key="1">
    <citation type="submission" date="2020-04" db="EMBL/GenBank/DDBJ databases">
        <title>Perkinsus olseni comparative genomics.</title>
        <authorList>
            <person name="Bogema D.R."/>
        </authorList>
    </citation>
    <scope>NUCLEOTIDE SEQUENCE [LARGE SCALE GENOMIC DNA]</scope>
    <source>
        <strain evidence="1 2">ATCC PRA-207</strain>
    </source>
</reference>
<dbReference type="OMA" id="CGTSAEN"/>
<keyword evidence="2" id="KW-1185">Reference proteome</keyword>
<proteinExistence type="predicted"/>
<feature type="non-terminal residue" evidence="1">
    <location>
        <position position="108"/>
    </location>
</feature>
<name>A0A7J6UK30_PEROL</name>
<comment type="caution">
    <text evidence="1">The sequence shown here is derived from an EMBL/GenBank/DDBJ whole genome shotgun (WGS) entry which is preliminary data.</text>
</comment>
<organism evidence="1 2">
    <name type="scientific">Perkinsus olseni</name>
    <name type="common">Perkinsus atlanticus</name>
    <dbReference type="NCBI Taxonomy" id="32597"/>
    <lineage>
        <taxon>Eukaryota</taxon>
        <taxon>Sar</taxon>
        <taxon>Alveolata</taxon>
        <taxon>Perkinsozoa</taxon>
        <taxon>Perkinsea</taxon>
        <taxon>Perkinsida</taxon>
        <taxon>Perkinsidae</taxon>
        <taxon>Perkinsus</taxon>
    </lineage>
</organism>